<name>A0A3Q8XAK9_9BACL</name>
<dbReference type="Pfam" id="PF10067">
    <property type="entry name" value="DUF2306"/>
    <property type="match status" value="1"/>
</dbReference>
<sequence>MKQKKSWWILIIVSLGVMTPFVLPYLNVDPANSRITITSNTIQYPLLLTHILFACAALITGFLQFVTRIRIQHPKIHRYLGRVYVMSVFISGLLALPLIFYMENFTKSLAFLTLSIVWLVTCWNGYRAAVKGRLPEHRVWMVRSFGITLVAVSARLLMPVLLLSYYILSGFSLPGGRAQMVEETLNVNIWVGLLLNFVIIEWIIVKKIKHEK</sequence>
<feature type="transmembrane region" description="Helical" evidence="1">
    <location>
        <begin position="187"/>
        <end position="205"/>
    </location>
</feature>
<dbReference type="KEGG" id="palb:EJC50_15760"/>
<evidence type="ECO:0000313" key="2">
    <source>
        <dbReference type="EMBL" id="AZN43736.1"/>
    </source>
</evidence>
<feature type="transmembrane region" description="Helical" evidence="1">
    <location>
        <begin position="46"/>
        <end position="67"/>
    </location>
</feature>
<feature type="transmembrane region" description="Helical" evidence="1">
    <location>
        <begin position="7"/>
        <end position="26"/>
    </location>
</feature>
<keyword evidence="1" id="KW-0812">Transmembrane</keyword>
<dbReference type="Proteomes" id="UP000272528">
    <property type="component" value="Chromosome"/>
</dbReference>
<feature type="transmembrane region" description="Helical" evidence="1">
    <location>
        <begin position="147"/>
        <end position="167"/>
    </location>
</feature>
<dbReference type="AlphaFoldDB" id="A0A3Q8XAK9"/>
<keyword evidence="1" id="KW-0472">Membrane</keyword>
<reference evidence="3" key="1">
    <citation type="submission" date="2018-12" db="EMBL/GenBank/DDBJ databases">
        <title>Genome sequence of Peanibacillus sp.</title>
        <authorList>
            <person name="Subramani G."/>
            <person name="Srinivasan S."/>
            <person name="Kim M.K."/>
        </authorList>
    </citation>
    <scope>NUCLEOTIDE SEQUENCE [LARGE SCALE GENOMIC DNA]</scope>
    <source>
        <strain evidence="3">18JY67-1</strain>
    </source>
</reference>
<feature type="transmembrane region" description="Helical" evidence="1">
    <location>
        <begin position="108"/>
        <end position="126"/>
    </location>
</feature>
<gene>
    <name evidence="2" type="ORF">EJC50_15760</name>
</gene>
<keyword evidence="1" id="KW-1133">Transmembrane helix</keyword>
<dbReference type="OrthoDB" id="195502at2"/>
<dbReference type="InterPro" id="IPR018750">
    <property type="entry name" value="DUF2306_membrane"/>
</dbReference>
<protein>
    <submittedName>
        <fullName evidence="2">DUF2306 domain-containing protein</fullName>
    </submittedName>
</protein>
<evidence type="ECO:0000256" key="1">
    <source>
        <dbReference type="SAM" id="Phobius"/>
    </source>
</evidence>
<evidence type="ECO:0000313" key="3">
    <source>
        <dbReference type="Proteomes" id="UP000272528"/>
    </source>
</evidence>
<accession>A0A3Q8XAK9</accession>
<proteinExistence type="predicted"/>
<feature type="transmembrane region" description="Helical" evidence="1">
    <location>
        <begin position="79"/>
        <end position="102"/>
    </location>
</feature>
<organism evidence="2 3">
    <name type="scientific">Paenibacillus albus</name>
    <dbReference type="NCBI Taxonomy" id="2495582"/>
    <lineage>
        <taxon>Bacteria</taxon>
        <taxon>Bacillati</taxon>
        <taxon>Bacillota</taxon>
        <taxon>Bacilli</taxon>
        <taxon>Bacillales</taxon>
        <taxon>Paenibacillaceae</taxon>
        <taxon>Paenibacillus</taxon>
    </lineage>
</organism>
<keyword evidence="3" id="KW-1185">Reference proteome</keyword>
<dbReference type="EMBL" id="CP034437">
    <property type="protein sequence ID" value="AZN43736.1"/>
    <property type="molecule type" value="Genomic_DNA"/>
</dbReference>